<dbReference type="InterPro" id="IPR011658">
    <property type="entry name" value="PA14_dom"/>
</dbReference>
<sequence>MENNLSKNNLDTSQQLSQNVNLLNASDTLLNQSLRLSSSSQVIILAAPSGTGDGLRGEYYDNIDFTNLKLTRTDANVNFDFGSGSPDSSIGADTFSIRWTGQVEAQFNEAYTFYTTTDDGVKLFINDQLLISRGDQAATEAASTAITLAAGQKYNIRLEYYENGGLAVSRLAWSSASQAKQIIPQSQLFSSVSTAPTALLNSPISPTSGTTSYDFTVSYNDDTGINVSSLDSTDIRVTNTNGFNQLATFVSATPSGNGTPRTATYRITAPGGTWDAADIGSYTVALQANQVSDISDNFAAASNLGNFQFILPSGGNGLRGEYYDNIDFTNLKLTRTDANVN</sequence>
<dbReference type="InterPro" id="IPR037524">
    <property type="entry name" value="PA14/GLEYA"/>
</dbReference>
<dbReference type="Pfam" id="PF07691">
    <property type="entry name" value="PA14"/>
    <property type="match status" value="1"/>
</dbReference>
<keyword evidence="3" id="KW-1185">Reference proteome</keyword>
<dbReference type="SUPFAM" id="SSF56988">
    <property type="entry name" value="Anthrax protective antigen"/>
    <property type="match status" value="2"/>
</dbReference>
<feature type="non-terminal residue" evidence="2">
    <location>
        <position position="341"/>
    </location>
</feature>
<feature type="domain" description="PA14" evidence="1">
    <location>
        <begin position="50"/>
        <end position="187"/>
    </location>
</feature>
<reference evidence="2 3" key="1">
    <citation type="submission" date="2017-08" db="EMBL/GenBank/DDBJ databases">
        <title>Draft genome sequence of filamentous cyanobacterium Calothrix elsteri CCALA 953.</title>
        <authorList>
            <person name="Gagunashvili A.N."/>
            <person name="Elster J."/>
            <person name="Andresson O.S."/>
        </authorList>
    </citation>
    <scope>NUCLEOTIDE SEQUENCE [LARGE SCALE GENOMIC DNA]</scope>
    <source>
        <strain evidence="2 3">CCALA 953</strain>
    </source>
</reference>
<dbReference type="Gene3D" id="3.90.182.10">
    <property type="entry name" value="Toxin - Anthrax Protective Antigen,domain 1"/>
    <property type="match status" value="1"/>
</dbReference>
<dbReference type="EMBL" id="NTFS01000210">
    <property type="protein sequence ID" value="PAX52697.1"/>
    <property type="molecule type" value="Genomic_DNA"/>
</dbReference>
<dbReference type="AlphaFoldDB" id="A0A2A2TFX7"/>
<proteinExistence type="predicted"/>
<dbReference type="PROSITE" id="PS51820">
    <property type="entry name" value="PA14"/>
    <property type="match status" value="1"/>
</dbReference>
<evidence type="ECO:0000259" key="1">
    <source>
        <dbReference type="PROSITE" id="PS51820"/>
    </source>
</evidence>
<gene>
    <name evidence="2" type="ORF">CK510_17950</name>
</gene>
<dbReference type="RefSeq" id="WP_211293222.1">
    <property type="nucleotide sequence ID" value="NZ_NTFS01000210.1"/>
</dbReference>
<protein>
    <recommendedName>
        <fullName evidence="1">PA14 domain-containing protein</fullName>
    </recommendedName>
</protein>
<accession>A0A2A2TFX7</accession>
<dbReference type="Proteomes" id="UP000218238">
    <property type="component" value="Unassembled WGS sequence"/>
</dbReference>
<organism evidence="2 3">
    <name type="scientific">Brunnivagina elsteri CCALA 953</name>
    <dbReference type="NCBI Taxonomy" id="987040"/>
    <lineage>
        <taxon>Bacteria</taxon>
        <taxon>Bacillati</taxon>
        <taxon>Cyanobacteriota</taxon>
        <taxon>Cyanophyceae</taxon>
        <taxon>Nostocales</taxon>
        <taxon>Calotrichaceae</taxon>
        <taxon>Brunnivagina</taxon>
    </lineage>
</organism>
<dbReference type="SMART" id="SM00758">
    <property type="entry name" value="PA14"/>
    <property type="match status" value="1"/>
</dbReference>
<name>A0A2A2TFX7_9CYAN</name>
<evidence type="ECO:0000313" key="3">
    <source>
        <dbReference type="Proteomes" id="UP000218238"/>
    </source>
</evidence>
<comment type="caution">
    <text evidence="2">The sequence shown here is derived from an EMBL/GenBank/DDBJ whole genome shotgun (WGS) entry which is preliminary data.</text>
</comment>
<evidence type="ECO:0000313" key="2">
    <source>
        <dbReference type="EMBL" id="PAX52697.1"/>
    </source>
</evidence>